<organism evidence="2">
    <name type="scientific">Brachypodium distachyon</name>
    <name type="common">Purple false brome</name>
    <name type="synonym">Trachynia distachya</name>
    <dbReference type="NCBI Taxonomy" id="15368"/>
    <lineage>
        <taxon>Eukaryota</taxon>
        <taxon>Viridiplantae</taxon>
        <taxon>Streptophyta</taxon>
        <taxon>Embryophyta</taxon>
        <taxon>Tracheophyta</taxon>
        <taxon>Spermatophyta</taxon>
        <taxon>Magnoliopsida</taxon>
        <taxon>Liliopsida</taxon>
        <taxon>Poales</taxon>
        <taxon>Poaceae</taxon>
        <taxon>BOP clade</taxon>
        <taxon>Pooideae</taxon>
        <taxon>Stipodae</taxon>
        <taxon>Brachypodieae</taxon>
        <taxon>Brachypodium</taxon>
    </lineage>
</organism>
<dbReference type="EnsemblPlants" id="PNT70769">
    <property type="protein sequence ID" value="PNT70769"/>
    <property type="gene ID" value="BRADI_2g17493v3"/>
</dbReference>
<protein>
    <submittedName>
        <fullName evidence="2 3">Uncharacterized protein</fullName>
    </submittedName>
</protein>
<sequence length="248" mass="26142">MHLSRRRHAPPIATRLDSVQPRYAVSPPPLPTSGHCRPSPQPPRPHPDGIEVLEAIASFPMAPPVAASSRVLCHDFVSPGGRGAPSPTPRPPRGLPGVRHAASDQPSATISCGGEGRVRSRCAWALGACGARQKRGSNDATGIGDAGFLAVCWEGGVAEAREVQSAAEAQVPGRRGGRGTGLAGGERHARRTQRYARRRAGGEVLHVLRKRGEEGCVWFIISASLAKPGYTILAELKLAEARSMFGSI</sequence>
<evidence type="ECO:0000256" key="1">
    <source>
        <dbReference type="SAM" id="MobiDB-lite"/>
    </source>
</evidence>
<feature type="region of interest" description="Disordered" evidence="1">
    <location>
        <begin position="169"/>
        <end position="195"/>
    </location>
</feature>
<gene>
    <name evidence="2" type="ORF">BRADI_2g17493v3</name>
</gene>
<dbReference type="AlphaFoldDB" id="A0A2K2D924"/>
<evidence type="ECO:0000313" key="4">
    <source>
        <dbReference type="Proteomes" id="UP000008810"/>
    </source>
</evidence>
<keyword evidence="4" id="KW-1185">Reference proteome</keyword>
<feature type="region of interest" description="Disordered" evidence="1">
    <location>
        <begin position="78"/>
        <end position="112"/>
    </location>
</feature>
<feature type="region of interest" description="Disordered" evidence="1">
    <location>
        <begin position="1"/>
        <end position="48"/>
    </location>
</feature>
<reference evidence="2" key="2">
    <citation type="submission" date="2017-06" db="EMBL/GenBank/DDBJ databases">
        <title>WGS assembly of Brachypodium distachyon.</title>
        <authorList>
            <consortium name="The International Brachypodium Initiative"/>
            <person name="Lucas S."/>
            <person name="Harmon-Smith M."/>
            <person name="Lail K."/>
            <person name="Tice H."/>
            <person name="Grimwood J."/>
            <person name="Bruce D."/>
            <person name="Barry K."/>
            <person name="Shu S."/>
            <person name="Lindquist E."/>
            <person name="Wang M."/>
            <person name="Pitluck S."/>
            <person name="Vogel J.P."/>
            <person name="Garvin D.F."/>
            <person name="Mockler T.C."/>
            <person name="Schmutz J."/>
            <person name="Rokhsar D."/>
            <person name="Bevan M.W."/>
        </authorList>
    </citation>
    <scope>NUCLEOTIDE SEQUENCE</scope>
    <source>
        <strain evidence="2">Bd21</strain>
    </source>
</reference>
<reference evidence="3" key="3">
    <citation type="submission" date="2018-08" db="UniProtKB">
        <authorList>
            <consortium name="EnsemblPlants"/>
        </authorList>
    </citation>
    <scope>IDENTIFICATION</scope>
    <source>
        <strain evidence="3">cv. Bd21</strain>
    </source>
</reference>
<dbReference type="Proteomes" id="UP000008810">
    <property type="component" value="Chromosome 2"/>
</dbReference>
<dbReference type="InParanoid" id="A0A2K2D924"/>
<name>A0A2K2D924_BRADI</name>
<dbReference type="Gramene" id="PNT70769">
    <property type="protein sequence ID" value="PNT70769"/>
    <property type="gene ID" value="BRADI_2g17493v3"/>
</dbReference>
<dbReference type="EMBL" id="CM000881">
    <property type="protein sequence ID" value="PNT70769.1"/>
    <property type="molecule type" value="Genomic_DNA"/>
</dbReference>
<evidence type="ECO:0000313" key="2">
    <source>
        <dbReference type="EMBL" id="PNT70769.1"/>
    </source>
</evidence>
<accession>A0A2K2D924</accession>
<reference evidence="2 3" key="1">
    <citation type="journal article" date="2010" name="Nature">
        <title>Genome sequencing and analysis of the model grass Brachypodium distachyon.</title>
        <authorList>
            <consortium name="International Brachypodium Initiative"/>
        </authorList>
    </citation>
    <scope>NUCLEOTIDE SEQUENCE [LARGE SCALE GENOMIC DNA]</scope>
    <source>
        <strain evidence="2 3">Bd21</strain>
    </source>
</reference>
<evidence type="ECO:0000313" key="3">
    <source>
        <dbReference type="EnsemblPlants" id="PNT70769"/>
    </source>
</evidence>
<proteinExistence type="predicted"/>